<dbReference type="EMBL" id="GBXM01035535">
    <property type="protein sequence ID" value="JAH73042.1"/>
    <property type="molecule type" value="Transcribed_RNA"/>
</dbReference>
<accession>A0A0E9V4S1</accession>
<organism evidence="1">
    <name type="scientific">Anguilla anguilla</name>
    <name type="common">European freshwater eel</name>
    <name type="synonym">Muraena anguilla</name>
    <dbReference type="NCBI Taxonomy" id="7936"/>
    <lineage>
        <taxon>Eukaryota</taxon>
        <taxon>Metazoa</taxon>
        <taxon>Chordata</taxon>
        <taxon>Craniata</taxon>
        <taxon>Vertebrata</taxon>
        <taxon>Euteleostomi</taxon>
        <taxon>Actinopterygii</taxon>
        <taxon>Neopterygii</taxon>
        <taxon>Teleostei</taxon>
        <taxon>Anguilliformes</taxon>
        <taxon>Anguillidae</taxon>
        <taxon>Anguilla</taxon>
    </lineage>
</organism>
<sequence>MGIIIHRIFLFVSAPQLSSIHLTPYGFLLTVD</sequence>
<evidence type="ECO:0000313" key="1">
    <source>
        <dbReference type="EMBL" id="JAH73042.1"/>
    </source>
</evidence>
<protein>
    <submittedName>
        <fullName evidence="1">Uncharacterized protein</fullName>
    </submittedName>
</protein>
<proteinExistence type="predicted"/>
<dbReference type="AlphaFoldDB" id="A0A0E9V4S1"/>
<name>A0A0E9V4S1_ANGAN</name>
<reference evidence="1" key="1">
    <citation type="submission" date="2014-11" db="EMBL/GenBank/DDBJ databases">
        <authorList>
            <person name="Amaro Gonzalez C."/>
        </authorList>
    </citation>
    <scope>NUCLEOTIDE SEQUENCE</scope>
</reference>
<reference evidence="1" key="2">
    <citation type="journal article" date="2015" name="Fish Shellfish Immunol.">
        <title>Early steps in the European eel (Anguilla anguilla)-Vibrio vulnificus interaction in the gills: Role of the RtxA13 toxin.</title>
        <authorList>
            <person name="Callol A."/>
            <person name="Pajuelo D."/>
            <person name="Ebbesson L."/>
            <person name="Teles M."/>
            <person name="MacKenzie S."/>
            <person name="Amaro C."/>
        </authorList>
    </citation>
    <scope>NUCLEOTIDE SEQUENCE</scope>
</reference>